<dbReference type="Pfam" id="PF03358">
    <property type="entry name" value="FMN_red"/>
    <property type="match status" value="1"/>
</dbReference>
<dbReference type="EMBL" id="JACHMI010000001">
    <property type="protein sequence ID" value="MBB6552144.1"/>
    <property type="molecule type" value="Genomic_DNA"/>
</dbReference>
<dbReference type="GO" id="GO:0005829">
    <property type="term" value="C:cytosol"/>
    <property type="evidence" value="ECO:0007669"/>
    <property type="project" value="TreeGrafter"/>
</dbReference>
<dbReference type="PANTHER" id="PTHR30543:SF21">
    <property type="entry name" value="NAD(P)H-DEPENDENT FMN REDUCTASE LOT6"/>
    <property type="match status" value="1"/>
</dbReference>
<dbReference type="RefSeq" id="WP_185106108.1">
    <property type="nucleotide sequence ID" value="NZ_BAAAXY010000182.1"/>
</dbReference>
<keyword evidence="3" id="KW-1185">Reference proteome</keyword>
<dbReference type="GO" id="GO:0010181">
    <property type="term" value="F:FMN binding"/>
    <property type="evidence" value="ECO:0007669"/>
    <property type="project" value="TreeGrafter"/>
</dbReference>
<proteinExistence type="predicted"/>
<organism evidence="2 3">
    <name type="scientific">Nonomuraea rubra</name>
    <dbReference type="NCBI Taxonomy" id="46180"/>
    <lineage>
        <taxon>Bacteria</taxon>
        <taxon>Bacillati</taxon>
        <taxon>Actinomycetota</taxon>
        <taxon>Actinomycetes</taxon>
        <taxon>Streptosporangiales</taxon>
        <taxon>Streptosporangiaceae</taxon>
        <taxon>Nonomuraea</taxon>
    </lineage>
</organism>
<feature type="domain" description="NADPH-dependent FMN reductase-like" evidence="1">
    <location>
        <begin position="4"/>
        <end position="153"/>
    </location>
</feature>
<reference evidence="2 3" key="1">
    <citation type="submission" date="2020-08" db="EMBL/GenBank/DDBJ databases">
        <title>Sequencing the genomes of 1000 actinobacteria strains.</title>
        <authorList>
            <person name="Klenk H.-P."/>
        </authorList>
    </citation>
    <scope>NUCLEOTIDE SEQUENCE [LARGE SCALE GENOMIC DNA]</scope>
    <source>
        <strain evidence="2 3">DSM 43768</strain>
    </source>
</reference>
<dbReference type="AlphaFoldDB" id="A0A7X0NYU8"/>
<dbReference type="InterPro" id="IPR050712">
    <property type="entry name" value="NAD(P)H-dep_reductase"/>
</dbReference>
<accession>A0A7X0NYU8</accession>
<evidence type="ECO:0000313" key="3">
    <source>
        <dbReference type="Proteomes" id="UP000565579"/>
    </source>
</evidence>
<gene>
    <name evidence="2" type="ORF">HD593_006939</name>
</gene>
<dbReference type="InterPro" id="IPR005025">
    <property type="entry name" value="FMN_Rdtase-like_dom"/>
</dbReference>
<comment type="caution">
    <text evidence="2">The sequence shown here is derived from an EMBL/GenBank/DDBJ whole genome shotgun (WGS) entry which is preliminary data.</text>
</comment>
<dbReference type="PANTHER" id="PTHR30543">
    <property type="entry name" value="CHROMATE REDUCTASE"/>
    <property type="match status" value="1"/>
</dbReference>
<evidence type="ECO:0000313" key="2">
    <source>
        <dbReference type="EMBL" id="MBB6552144.1"/>
    </source>
</evidence>
<protein>
    <submittedName>
        <fullName evidence="2">NAD(P)H-dependent FMN reductase</fullName>
    </submittedName>
</protein>
<dbReference type="SUPFAM" id="SSF52218">
    <property type="entry name" value="Flavoproteins"/>
    <property type="match status" value="1"/>
</dbReference>
<evidence type="ECO:0000259" key="1">
    <source>
        <dbReference type="Pfam" id="PF03358"/>
    </source>
</evidence>
<dbReference type="InterPro" id="IPR029039">
    <property type="entry name" value="Flavoprotein-like_sf"/>
</dbReference>
<name>A0A7X0NYU8_9ACTN</name>
<sequence>MTKMKLGVISGSLREGRYGPGIARWFTGQASAHALFDLDVIDPADTPLPAALPLSQETLMDVTGRPEEMRRLAERLERADAFVVVTPEYNHSFPAALKHLIDWHLTQWQAKPVALISYGGQGGGIRAAEHLRQVFNELHAVTIRNWLSFDQHWTRFDADGRLIRDPEGAEAAAKVLLDQLGWWSEALRQARLAVPYQAAA</sequence>
<dbReference type="Proteomes" id="UP000565579">
    <property type="component" value="Unassembled WGS sequence"/>
</dbReference>
<dbReference type="Gene3D" id="3.40.50.360">
    <property type="match status" value="1"/>
</dbReference>
<dbReference type="GO" id="GO:0016491">
    <property type="term" value="F:oxidoreductase activity"/>
    <property type="evidence" value="ECO:0007669"/>
    <property type="project" value="InterPro"/>
</dbReference>